<evidence type="ECO:0000313" key="1">
    <source>
        <dbReference type="EMBL" id="MFC3994564.1"/>
    </source>
</evidence>
<dbReference type="InterPro" id="IPR036890">
    <property type="entry name" value="HATPase_C_sf"/>
</dbReference>
<organism evidence="1 2">
    <name type="scientific">Nocardiopsis sediminis</name>
    <dbReference type="NCBI Taxonomy" id="1778267"/>
    <lineage>
        <taxon>Bacteria</taxon>
        <taxon>Bacillati</taxon>
        <taxon>Actinomycetota</taxon>
        <taxon>Actinomycetes</taxon>
        <taxon>Streptosporangiales</taxon>
        <taxon>Nocardiopsidaceae</taxon>
        <taxon>Nocardiopsis</taxon>
    </lineage>
</organism>
<dbReference type="Proteomes" id="UP001595847">
    <property type="component" value="Unassembled WGS sequence"/>
</dbReference>
<dbReference type="EMBL" id="JBHSBH010000003">
    <property type="protein sequence ID" value="MFC3994564.1"/>
    <property type="molecule type" value="Genomic_DNA"/>
</dbReference>
<keyword evidence="2" id="KW-1185">Reference proteome</keyword>
<evidence type="ECO:0000313" key="2">
    <source>
        <dbReference type="Proteomes" id="UP001595847"/>
    </source>
</evidence>
<name>A0ABV8FGY5_9ACTN</name>
<proteinExistence type="predicted"/>
<sequence length="88" mass="9734">MTYEQRFPGWADHARKMRERTEDILSAHKGFEIPLDTIASAVLLVSEATTHAARHTACGRSGVFKVTLKIDTHRITIESTTKNVPSAG</sequence>
<dbReference type="RefSeq" id="WP_378529433.1">
    <property type="nucleotide sequence ID" value="NZ_JBHSBH010000003.1"/>
</dbReference>
<protein>
    <recommendedName>
        <fullName evidence="3">ATP-binding protein</fullName>
    </recommendedName>
</protein>
<comment type="caution">
    <text evidence="1">The sequence shown here is derived from an EMBL/GenBank/DDBJ whole genome shotgun (WGS) entry which is preliminary data.</text>
</comment>
<evidence type="ECO:0008006" key="3">
    <source>
        <dbReference type="Google" id="ProtNLM"/>
    </source>
</evidence>
<reference evidence="2" key="1">
    <citation type="journal article" date="2019" name="Int. J. Syst. Evol. Microbiol.">
        <title>The Global Catalogue of Microorganisms (GCM) 10K type strain sequencing project: providing services to taxonomists for standard genome sequencing and annotation.</title>
        <authorList>
            <consortium name="The Broad Institute Genomics Platform"/>
            <consortium name="The Broad Institute Genome Sequencing Center for Infectious Disease"/>
            <person name="Wu L."/>
            <person name="Ma J."/>
        </authorList>
    </citation>
    <scope>NUCLEOTIDE SEQUENCE [LARGE SCALE GENOMIC DNA]</scope>
    <source>
        <strain evidence="2">TBRC 1826</strain>
    </source>
</reference>
<accession>A0ABV8FGY5</accession>
<gene>
    <name evidence="1" type="ORF">ACFOVU_01450</name>
</gene>
<dbReference type="Gene3D" id="3.30.565.10">
    <property type="entry name" value="Histidine kinase-like ATPase, C-terminal domain"/>
    <property type="match status" value="1"/>
</dbReference>